<proteinExistence type="predicted"/>
<dbReference type="Proteomes" id="UP000232323">
    <property type="component" value="Unassembled WGS sequence"/>
</dbReference>
<protein>
    <submittedName>
        <fullName evidence="1">Uncharacterized protein</fullName>
    </submittedName>
</protein>
<comment type="caution">
    <text evidence="1">The sequence shown here is derived from an EMBL/GenBank/DDBJ whole genome shotgun (WGS) entry which is preliminary data.</text>
</comment>
<gene>
    <name evidence="1" type="ORF">CEUSTIGMA_g13207.t1</name>
</gene>
<accession>A0A250XS87</accession>
<reference evidence="1 2" key="1">
    <citation type="submission" date="2017-08" db="EMBL/GenBank/DDBJ databases">
        <title>Acidophilic green algal genome provides insights into adaptation to an acidic environment.</title>
        <authorList>
            <person name="Hirooka S."/>
            <person name="Hirose Y."/>
            <person name="Kanesaki Y."/>
            <person name="Higuchi S."/>
            <person name="Fujiwara T."/>
            <person name="Onuma R."/>
            <person name="Era A."/>
            <person name="Ohbayashi R."/>
            <person name="Uzuka A."/>
            <person name="Nozaki H."/>
            <person name="Yoshikawa H."/>
            <person name="Miyagishima S.Y."/>
        </authorList>
    </citation>
    <scope>NUCLEOTIDE SEQUENCE [LARGE SCALE GENOMIC DNA]</scope>
    <source>
        <strain evidence="1 2">NIES-2499</strain>
    </source>
</reference>
<evidence type="ECO:0000313" key="2">
    <source>
        <dbReference type="Proteomes" id="UP000232323"/>
    </source>
</evidence>
<dbReference type="AlphaFoldDB" id="A0A250XS87"/>
<name>A0A250XS87_9CHLO</name>
<evidence type="ECO:0000313" key="1">
    <source>
        <dbReference type="EMBL" id="GAX85792.1"/>
    </source>
</evidence>
<organism evidence="1 2">
    <name type="scientific">Chlamydomonas eustigma</name>
    <dbReference type="NCBI Taxonomy" id="1157962"/>
    <lineage>
        <taxon>Eukaryota</taxon>
        <taxon>Viridiplantae</taxon>
        <taxon>Chlorophyta</taxon>
        <taxon>core chlorophytes</taxon>
        <taxon>Chlorophyceae</taxon>
        <taxon>CS clade</taxon>
        <taxon>Chlamydomonadales</taxon>
        <taxon>Chlamydomonadaceae</taxon>
        <taxon>Chlamydomonas</taxon>
    </lineage>
</organism>
<sequence>MSLSHVITGEFVQETVLISRYFGRQASASSAALAAAANATAQVLTKPARAVELANPDGDFHQQALSSATGKPSGLGGSSGAAQILFMFGKKLGEGQSVNKLLMEALSS</sequence>
<keyword evidence="2" id="KW-1185">Reference proteome</keyword>
<dbReference type="EMBL" id="BEGY01000192">
    <property type="protein sequence ID" value="GAX85792.1"/>
    <property type="molecule type" value="Genomic_DNA"/>
</dbReference>